<protein>
    <recommendedName>
        <fullName evidence="2">DUF4780 domain-containing protein</fullName>
    </recommendedName>
</protein>
<feature type="region of interest" description="Disordered" evidence="1">
    <location>
        <begin position="138"/>
        <end position="182"/>
    </location>
</feature>
<dbReference type="Proteomes" id="UP001549921">
    <property type="component" value="Unassembled WGS sequence"/>
</dbReference>
<evidence type="ECO:0000313" key="4">
    <source>
        <dbReference type="Proteomes" id="UP001549921"/>
    </source>
</evidence>
<dbReference type="EMBL" id="JBEDNZ010000014">
    <property type="protein sequence ID" value="KAL0830053.1"/>
    <property type="molecule type" value="Genomic_DNA"/>
</dbReference>
<sequence>MDGVLAMWCEDENALTWLETETSSMTSPIPGTALAVIRQSELKKKLKAGLLIHTRITDSKTLHKVLCAQNPWYKVDSWQCYDMSKVVHLILGIPEDQRQTIMDRDRRVAHMTRSGYIRFFTPEDVTTAEPNQVVVSEMTATPGPSTSAPQPGPSRMEASSPLMCVEEISDEDGELRSPDASS</sequence>
<evidence type="ECO:0000256" key="1">
    <source>
        <dbReference type="SAM" id="MobiDB-lite"/>
    </source>
</evidence>
<gene>
    <name evidence="3" type="ORF">ABMA28_003511</name>
</gene>
<organism evidence="3 4">
    <name type="scientific">Loxostege sticticalis</name>
    <name type="common">Beet webworm moth</name>
    <dbReference type="NCBI Taxonomy" id="481309"/>
    <lineage>
        <taxon>Eukaryota</taxon>
        <taxon>Metazoa</taxon>
        <taxon>Ecdysozoa</taxon>
        <taxon>Arthropoda</taxon>
        <taxon>Hexapoda</taxon>
        <taxon>Insecta</taxon>
        <taxon>Pterygota</taxon>
        <taxon>Neoptera</taxon>
        <taxon>Endopterygota</taxon>
        <taxon>Lepidoptera</taxon>
        <taxon>Glossata</taxon>
        <taxon>Ditrysia</taxon>
        <taxon>Pyraloidea</taxon>
        <taxon>Crambidae</taxon>
        <taxon>Pyraustinae</taxon>
        <taxon>Loxostege</taxon>
    </lineage>
</organism>
<feature type="compositionally biased region" description="Polar residues" evidence="1">
    <location>
        <begin position="138"/>
        <end position="149"/>
    </location>
</feature>
<evidence type="ECO:0000313" key="3">
    <source>
        <dbReference type="EMBL" id="KAL0830053.1"/>
    </source>
</evidence>
<evidence type="ECO:0000259" key="2">
    <source>
        <dbReference type="Pfam" id="PF16012"/>
    </source>
</evidence>
<accession>A0ABD0SWC0</accession>
<dbReference type="AlphaFoldDB" id="A0ABD0SWC0"/>
<dbReference type="Pfam" id="PF16012">
    <property type="entry name" value="DUF4780"/>
    <property type="match status" value="1"/>
</dbReference>
<name>A0ABD0SWC0_LOXSC</name>
<proteinExistence type="predicted"/>
<reference evidence="3 4" key="1">
    <citation type="submission" date="2024-06" db="EMBL/GenBank/DDBJ databases">
        <title>A chromosome-level genome assembly of beet webworm, Loxostege sticticalis.</title>
        <authorList>
            <person name="Zhang Y."/>
        </authorList>
    </citation>
    <scope>NUCLEOTIDE SEQUENCE [LARGE SCALE GENOMIC DNA]</scope>
    <source>
        <strain evidence="3">AQ028</strain>
        <tissue evidence="3">Male pupae</tissue>
    </source>
</reference>
<feature type="domain" description="DUF4780" evidence="2">
    <location>
        <begin position="2"/>
        <end position="109"/>
    </location>
</feature>
<dbReference type="InterPro" id="IPR031961">
    <property type="entry name" value="DUF4780"/>
</dbReference>
<comment type="caution">
    <text evidence="3">The sequence shown here is derived from an EMBL/GenBank/DDBJ whole genome shotgun (WGS) entry which is preliminary data.</text>
</comment>